<keyword evidence="5" id="KW-0547">Nucleotide-binding</keyword>
<keyword evidence="4" id="KW-0808">Transferase</keyword>
<dbReference type="GO" id="GO:0016020">
    <property type="term" value="C:membrane"/>
    <property type="evidence" value="ECO:0007669"/>
    <property type="project" value="InterPro"/>
</dbReference>
<evidence type="ECO:0000256" key="8">
    <source>
        <dbReference type="ARBA" id="ARBA00023012"/>
    </source>
</evidence>
<dbReference type="InterPro" id="IPR011712">
    <property type="entry name" value="Sig_transdc_His_kin_sub3_dim/P"/>
</dbReference>
<dbReference type="Pfam" id="PF02518">
    <property type="entry name" value="HATPase_c"/>
    <property type="match status" value="1"/>
</dbReference>
<evidence type="ECO:0000313" key="10">
    <source>
        <dbReference type="EMBL" id="NSL87621.1"/>
    </source>
</evidence>
<evidence type="ECO:0000256" key="7">
    <source>
        <dbReference type="ARBA" id="ARBA00022840"/>
    </source>
</evidence>
<dbReference type="PANTHER" id="PTHR24421:SF10">
    <property type="entry name" value="NITRATE_NITRITE SENSOR PROTEIN NARQ"/>
    <property type="match status" value="1"/>
</dbReference>
<keyword evidence="7" id="KW-0067">ATP-binding</keyword>
<keyword evidence="8" id="KW-0902">Two-component regulatory system</keyword>
<dbReference type="SUPFAM" id="SSF55874">
    <property type="entry name" value="ATPase domain of HSP90 chaperone/DNA topoisomerase II/histidine kinase"/>
    <property type="match status" value="1"/>
</dbReference>
<evidence type="ECO:0000256" key="4">
    <source>
        <dbReference type="ARBA" id="ARBA00022679"/>
    </source>
</evidence>
<evidence type="ECO:0000256" key="2">
    <source>
        <dbReference type="ARBA" id="ARBA00012438"/>
    </source>
</evidence>
<evidence type="ECO:0000256" key="6">
    <source>
        <dbReference type="ARBA" id="ARBA00022777"/>
    </source>
</evidence>
<keyword evidence="11" id="KW-1185">Reference proteome</keyword>
<comment type="catalytic activity">
    <reaction evidence="1">
        <text>ATP + protein L-histidine = ADP + protein N-phospho-L-histidine.</text>
        <dbReference type="EC" id="2.7.13.3"/>
    </reaction>
</comment>
<dbReference type="AlphaFoldDB" id="A0A433WGI7"/>
<gene>
    <name evidence="10" type="ORF">ECE50_012310</name>
</gene>
<dbReference type="GO" id="GO:0005524">
    <property type="term" value="F:ATP binding"/>
    <property type="evidence" value="ECO:0007669"/>
    <property type="project" value="UniProtKB-KW"/>
</dbReference>
<dbReference type="RefSeq" id="WP_127040416.1">
    <property type="nucleotide sequence ID" value="NZ_JAABOK010000019.1"/>
</dbReference>
<dbReference type="CDD" id="cd16917">
    <property type="entry name" value="HATPase_UhpB-NarQ-NarX-like"/>
    <property type="match status" value="1"/>
</dbReference>
<dbReference type="PROSITE" id="PS50109">
    <property type="entry name" value="HIS_KIN"/>
    <property type="match status" value="1"/>
</dbReference>
<feature type="domain" description="Histidine kinase" evidence="9">
    <location>
        <begin position="70"/>
        <end position="264"/>
    </location>
</feature>
<evidence type="ECO:0000259" key="9">
    <source>
        <dbReference type="PROSITE" id="PS50109"/>
    </source>
</evidence>
<dbReference type="InterPro" id="IPR050482">
    <property type="entry name" value="Sensor_HK_TwoCompSys"/>
</dbReference>
<dbReference type="PANTHER" id="PTHR24421">
    <property type="entry name" value="NITRATE/NITRITE SENSOR PROTEIN NARX-RELATED"/>
    <property type="match status" value="1"/>
</dbReference>
<reference evidence="10" key="1">
    <citation type="submission" date="2020-05" db="EMBL/GenBank/DDBJ databases">
        <title>Chitinophaga laudate sp. nov., isolated from a tropical peat swamp.</title>
        <authorList>
            <person name="Goh C.B.S."/>
            <person name="Lee M.S."/>
            <person name="Parimannan S."/>
            <person name="Pasbakhsh P."/>
            <person name="Yule C.M."/>
            <person name="Rajandas H."/>
            <person name="Loke S."/>
            <person name="Croft L."/>
            <person name="Tan J.B.L."/>
        </authorList>
    </citation>
    <scope>NUCLEOTIDE SEQUENCE</scope>
    <source>
        <strain evidence="10">Mgbs1</strain>
    </source>
</reference>
<sequence length="269" mass="29736">METINELNFLDALLPLAVVIFIIGTGVVLLNLHFQKNLSVQKLKQEALKNIYQHELLRSNIQAQEEERKRIAHDLHDELGAVLSIMRMHLMVLEQQSTNGSGHLQDGLLNVRRLSETALASIRSISHQLMPPQLESFGLLATLESVTEQINKTGEITIELSGNGYTEELPWLVNLGLFRILMELINNTLKHAHAGCIKIHFLRRGPYLICRYNDDGKGLPADITGKGLGHKSIEGRVNALAGKFEMGNSATGGFFATIQLALKDTAGMG</sequence>
<dbReference type="Gene3D" id="3.30.565.10">
    <property type="entry name" value="Histidine kinase-like ATPase, C-terminal domain"/>
    <property type="match status" value="1"/>
</dbReference>
<dbReference type="InterPro" id="IPR003594">
    <property type="entry name" value="HATPase_dom"/>
</dbReference>
<dbReference type="GO" id="GO:0046983">
    <property type="term" value="F:protein dimerization activity"/>
    <property type="evidence" value="ECO:0007669"/>
    <property type="project" value="InterPro"/>
</dbReference>
<evidence type="ECO:0000256" key="1">
    <source>
        <dbReference type="ARBA" id="ARBA00000085"/>
    </source>
</evidence>
<name>A0A433WGI7_9BACT</name>
<keyword evidence="6" id="KW-0418">Kinase</keyword>
<accession>A0A433WGI7</accession>
<dbReference type="EC" id="2.7.13.3" evidence="2"/>
<organism evidence="10 11">
    <name type="scientific">Chitinophaga solisilvae</name>
    <dbReference type="NCBI Taxonomy" id="1233460"/>
    <lineage>
        <taxon>Bacteria</taxon>
        <taxon>Pseudomonadati</taxon>
        <taxon>Bacteroidota</taxon>
        <taxon>Chitinophagia</taxon>
        <taxon>Chitinophagales</taxon>
        <taxon>Chitinophagaceae</taxon>
        <taxon>Chitinophaga</taxon>
    </lineage>
</organism>
<comment type="caution">
    <text evidence="10">The sequence shown here is derived from an EMBL/GenBank/DDBJ whole genome shotgun (WGS) entry which is preliminary data.</text>
</comment>
<dbReference type="Gene3D" id="1.20.5.1930">
    <property type="match status" value="1"/>
</dbReference>
<dbReference type="EMBL" id="RIAR02000001">
    <property type="protein sequence ID" value="NSL87621.1"/>
    <property type="molecule type" value="Genomic_DNA"/>
</dbReference>
<dbReference type="InterPro" id="IPR036890">
    <property type="entry name" value="HATPase_C_sf"/>
</dbReference>
<evidence type="ECO:0000256" key="3">
    <source>
        <dbReference type="ARBA" id="ARBA00022553"/>
    </source>
</evidence>
<proteinExistence type="predicted"/>
<dbReference type="GO" id="GO:0000155">
    <property type="term" value="F:phosphorelay sensor kinase activity"/>
    <property type="evidence" value="ECO:0007669"/>
    <property type="project" value="InterPro"/>
</dbReference>
<protein>
    <recommendedName>
        <fullName evidence="2">histidine kinase</fullName>
        <ecNumber evidence="2">2.7.13.3</ecNumber>
    </recommendedName>
</protein>
<dbReference type="OrthoDB" id="5401121at2"/>
<dbReference type="Pfam" id="PF07730">
    <property type="entry name" value="HisKA_3"/>
    <property type="match status" value="1"/>
</dbReference>
<evidence type="ECO:0000313" key="11">
    <source>
        <dbReference type="Proteomes" id="UP000281028"/>
    </source>
</evidence>
<dbReference type="InterPro" id="IPR005467">
    <property type="entry name" value="His_kinase_dom"/>
</dbReference>
<dbReference type="Proteomes" id="UP000281028">
    <property type="component" value="Unassembled WGS sequence"/>
</dbReference>
<evidence type="ECO:0000256" key="5">
    <source>
        <dbReference type="ARBA" id="ARBA00022741"/>
    </source>
</evidence>
<keyword evidence="3" id="KW-0597">Phosphoprotein</keyword>